<sequence length="431" mass="49954">MDAVIALYTAQLTPRFKWAAKVFFKNAMRLDLIIYTSEEAFTQAEGIKVNYSPEIRQDAFNISPHGLLWEHEISDQEFYTSDWEGMPVFCQRQIGDLPFDPLAAAFYLVSRYEEYLPFIPDEHGRFPAKESFAFSNGFLTRPLVGEWALVVGKHLLGADFELVQNYDYLTTVDIDNLFAYKGKGALRTIGALAKDLRNASFGKFKERLSTLFNLRRDPYDTFRKQRNWNKTHGIKAIYFMLFAPFGPKDRNVSPHSTEAAVKLREIADWSTVGIHPSYASNSDAEKVQNERVQLQEVLRRPVMHSRQHYLRMRTPQTFRNLVDLGVNEEHSMGYTYTPGFRSSMACSYTFYDLEMEAELPLLIRPFVFMDITYAHLNPKEATEEMKQWIPSVKKVGGTLISVWHNRTFSEHEAQWKGWPETYKSFIHAAQP</sequence>
<proteinExistence type="predicted"/>
<dbReference type="InterPro" id="IPR054297">
    <property type="entry name" value="DUF7033"/>
</dbReference>
<accession>E0Y0W5</accession>
<dbReference type="AlphaFoldDB" id="E0Y0W5"/>
<reference evidence="2" key="1">
    <citation type="journal article" date="2011" name="Environ. Microbiol.">
        <title>Time-series analyses of Monterey Bay coastal microbial picoplankton using a 'genome proxy' microarray.</title>
        <authorList>
            <person name="Rich V.I."/>
            <person name="Pham V.D."/>
            <person name="Eppley J."/>
            <person name="Shi Y."/>
            <person name="DeLong E.F."/>
        </authorList>
    </citation>
    <scope>NUCLEOTIDE SEQUENCE</scope>
</reference>
<protein>
    <recommendedName>
        <fullName evidence="1">DUF7033 domain-containing protein</fullName>
    </recommendedName>
</protein>
<name>E0Y0W5_9SPHI</name>
<organism evidence="2">
    <name type="scientific">uncultured Sphingobacterium sp. EB080_L08E11</name>
    <dbReference type="NCBI Taxonomy" id="710992"/>
    <lineage>
        <taxon>Bacteria</taxon>
        <taxon>Pseudomonadati</taxon>
        <taxon>Bacteroidota</taxon>
        <taxon>Sphingobacteriia</taxon>
        <taxon>Sphingobacteriales</taxon>
        <taxon>Sphingobacteriaceae</taxon>
        <taxon>Sphingobacterium</taxon>
        <taxon>environmental samples</taxon>
    </lineage>
</organism>
<dbReference type="Pfam" id="PF23019">
    <property type="entry name" value="DUF7033"/>
    <property type="match status" value="1"/>
</dbReference>
<evidence type="ECO:0000313" key="2">
    <source>
        <dbReference type="EMBL" id="ADI20306.1"/>
    </source>
</evidence>
<dbReference type="CDD" id="cd10931">
    <property type="entry name" value="CE4_u7"/>
    <property type="match status" value="1"/>
</dbReference>
<feature type="domain" description="DUF7033" evidence="1">
    <location>
        <begin position="97"/>
        <end position="182"/>
    </location>
</feature>
<dbReference type="EMBL" id="GU474939">
    <property type="protein sequence ID" value="ADI20306.1"/>
    <property type="molecule type" value="Genomic_DNA"/>
</dbReference>
<evidence type="ECO:0000259" key="1">
    <source>
        <dbReference type="Pfam" id="PF23019"/>
    </source>
</evidence>